<protein>
    <submittedName>
        <fullName evidence="8">Enoyl-CoA hydratase</fullName>
    </submittedName>
</protein>
<dbReference type="PROSITE" id="PS00166">
    <property type="entry name" value="ENOYL_COA_HYDRATASE"/>
    <property type="match status" value="1"/>
</dbReference>
<accession>A0A1H8UBE4</accession>
<keyword evidence="3" id="KW-0276">Fatty acid metabolism</keyword>
<dbReference type="OrthoDB" id="9807606at2"/>
<evidence type="ECO:0000256" key="2">
    <source>
        <dbReference type="ARBA" id="ARBA00005254"/>
    </source>
</evidence>
<dbReference type="InterPro" id="IPR018376">
    <property type="entry name" value="Enoyl-CoA_hyd/isom_CS"/>
</dbReference>
<dbReference type="InterPro" id="IPR029045">
    <property type="entry name" value="ClpP/crotonase-like_dom_sf"/>
</dbReference>
<feature type="compositionally biased region" description="Pro residues" evidence="7">
    <location>
        <begin position="274"/>
        <end position="283"/>
    </location>
</feature>
<dbReference type="CDD" id="cd06558">
    <property type="entry name" value="crotonase-like"/>
    <property type="match status" value="1"/>
</dbReference>
<evidence type="ECO:0000313" key="9">
    <source>
        <dbReference type="Proteomes" id="UP000199657"/>
    </source>
</evidence>
<name>A0A1H8UBE4_9GAMM</name>
<proteinExistence type="inferred from homology"/>
<dbReference type="PANTHER" id="PTHR43149">
    <property type="entry name" value="ENOYL-COA HYDRATASE"/>
    <property type="match status" value="1"/>
</dbReference>
<dbReference type="UniPathway" id="UPA00659"/>
<dbReference type="Pfam" id="PF00378">
    <property type="entry name" value="ECH_1"/>
    <property type="match status" value="1"/>
</dbReference>
<dbReference type="EMBL" id="FOEG01000006">
    <property type="protein sequence ID" value="SEO99938.1"/>
    <property type="molecule type" value="Genomic_DNA"/>
</dbReference>
<evidence type="ECO:0000256" key="1">
    <source>
        <dbReference type="ARBA" id="ARBA00005005"/>
    </source>
</evidence>
<dbReference type="RefSeq" id="WP_091644675.1">
    <property type="nucleotide sequence ID" value="NZ_FOEG01000006.1"/>
</dbReference>
<dbReference type="SUPFAM" id="SSF52096">
    <property type="entry name" value="ClpP/crotonase"/>
    <property type="match status" value="1"/>
</dbReference>
<dbReference type="GO" id="GO:0016853">
    <property type="term" value="F:isomerase activity"/>
    <property type="evidence" value="ECO:0007669"/>
    <property type="project" value="UniProtKB-KW"/>
</dbReference>
<dbReference type="InterPro" id="IPR001753">
    <property type="entry name" value="Enoyl-CoA_hydra/iso"/>
</dbReference>
<dbReference type="Gene3D" id="1.10.12.10">
    <property type="entry name" value="Lyase 2-enoyl-coa Hydratase, Chain A, domain 2"/>
    <property type="match status" value="1"/>
</dbReference>
<dbReference type="NCBIfam" id="NF004794">
    <property type="entry name" value="PRK06142.1"/>
    <property type="match status" value="1"/>
</dbReference>
<evidence type="ECO:0000256" key="3">
    <source>
        <dbReference type="ARBA" id="ARBA00022832"/>
    </source>
</evidence>
<sequence>MSHDCFQVTIEGGIAHLVLNRPDKRNSMIPAFWTELPAIIRDIDHNARARVIVISSTGPHFTAGLDIKAFESIAGGDDDPMAKRQAGLRFQHTVRAMQDTFSCLEQCRVPVLAAIQGGCIGGGVDLITACDMRYATADAFITIHEINIGMTADVGTFPRIFKLIPEGVARELAYTGRRMPAEEAQAVGLVNRVFPDQDSLLEGVMGIAREIAAKPPLAIHGTKRMANYARDHSVADSLDYIGVWNASMLQHAEIREAMQANAEQRPGEFADLPPVRPPLQDPE</sequence>
<evidence type="ECO:0000256" key="6">
    <source>
        <dbReference type="RuleBase" id="RU003707"/>
    </source>
</evidence>
<evidence type="ECO:0000256" key="7">
    <source>
        <dbReference type="SAM" id="MobiDB-lite"/>
    </source>
</evidence>
<comment type="pathway">
    <text evidence="1">Lipid metabolism; fatty acid beta-oxidation.</text>
</comment>
<feature type="region of interest" description="Disordered" evidence="7">
    <location>
        <begin position="259"/>
        <end position="283"/>
    </location>
</feature>
<keyword evidence="9" id="KW-1185">Reference proteome</keyword>
<dbReference type="FunFam" id="1.10.12.10:FF:000004">
    <property type="entry name" value="Delta3,5-delta2,4-dienoyl-CoA isomerase"/>
    <property type="match status" value="1"/>
</dbReference>
<comment type="similarity">
    <text evidence="2 6">Belongs to the enoyl-CoA hydratase/isomerase family.</text>
</comment>
<keyword evidence="4" id="KW-0443">Lipid metabolism</keyword>
<dbReference type="STRING" id="406100.SAMN04488052_10623"/>
<dbReference type="GO" id="GO:0006635">
    <property type="term" value="P:fatty acid beta-oxidation"/>
    <property type="evidence" value="ECO:0007669"/>
    <property type="project" value="UniProtKB-UniPathway"/>
</dbReference>
<dbReference type="Proteomes" id="UP000199657">
    <property type="component" value="Unassembled WGS sequence"/>
</dbReference>
<reference evidence="8 9" key="1">
    <citation type="submission" date="2016-10" db="EMBL/GenBank/DDBJ databases">
        <authorList>
            <person name="de Groot N.N."/>
        </authorList>
    </citation>
    <scope>NUCLEOTIDE SEQUENCE [LARGE SCALE GENOMIC DNA]</scope>
    <source>
        <strain evidence="8 9">CGMCC 1.6291</strain>
    </source>
</reference>
<organism evidence="8 9">
    <name type="scientific">Aquisalimonas asiatica</name>
    <dbReference type="NCBI Taxonomy" id="406100"/>
    <lineage>
        <taxon>Bacteria</taxon>
        <taxon>Pseudomonadati</taxon>
        <taxon>Pseudomonadota</taxon>
        <taxon>Gammaproteobacteria</taxon>
        <taxon>Chromatiales</taxon>
        <taxon>Ectothiorhodospiraceae</taxon>
        <taxon>Aquisalimonas</taxon>
    </lineage>
</organism>
<evidence type="ECO:0000256" key="4">
    <source>
        <dbReference type="ARBA" id="ARBA00023098"/>
    </source>
</evidence>
<evidence type="ECO:0000313" key="8">
    <source>
        <dbReference type="EMBL" id="SEO99938.1"/>
    </source>
</evidence>
<evidence type="ECO:0000256" key="5">
    <source>
        <dbReference type="ARBA" id="ARBA00023235"/>
    </source>
</evidence>
<keyword evidence="5" id="KW-0413">Isomerase</keyword>
<gene>
    <name evidence="8" type="ORF">SAMN04488052_10623</name>
</gene>
<dbReference type="AlphaFoldDB" id="A0A1H8UBE4"/>
<dbReference type="InterPro" id="IPR045002">
    <property type="entry name" value="Ech1-like"/>
</dbReference>
<dbReference type="InterPro" id="IPR014748">
    <property type="entry name" value="Enoyl-CoA_hydra_C"/>
</dbReference>
<dbReference type="Gene3D" id="3.90.226.10">
    <property type="entry name" value="2-enoyl-CoA Hydratase, Chain A, domain 1"/>
    <property type="match status" value="1"/>
</dbReference>